<organism evidence="2 3">
    <name type="scientific">Fonsecaea monophora</name>
    <dbReference type="NCBI Taxonomy" id="254056"/>
    <lineage>
        <taxon>Eukaryota</taxon>
        <taxon>Fungi</taxon>
        <taxon>Dikarya</taxon>
        <taxon>Ascomycota</taxon>
        <taxon>Pezizomycotina</taxon>
        <taxon>Eurotiomycetes</taxon>
        <taxon>Chaetothyriomycetidae</taxon>
        <taxon>Chaetothyriales</taxon>
        <taxon>Herpotrichiellaceae</taxon>
        <taxon>Fonsecaea</taxon>
    </lineage>
</organism>
<reference evidence="2 3" key="1">
    <citation type="submission" date="2016-03" db="EMBL/GenBank/DDBJ databases">
        <title>Draft genome sequence of the Fonsecaea monophora CBS 269.37.</title>
        <authorList>
            <person name="Bombassaro A."/>
            <person name="Vinicius W.A."/>
            <person name="De Hoog S."/>
            <person name="Sun J."/>
            <person name="Souza E.M."/>
            <person name="Raittz R.T."/>
            <person name="Costa F."/>
            <person name="Leao A.C."/>
            <person name="Tadra-Sfeir M.Z."/>
            <person name="Baura V."/>
            <person name="Balsanelli E."/>
            <person name="Pedrosa F.O."/>
            <person name="Moreno L.F."/>
            <person name="Steffens M.B."/>
            <person name="Xi L."/>
            <person name="Bocca A.L."/>
            <person name="Felipe M.S."/>
            <person name="Teixeira M."/>
            <person name="Telles Filho F.Q."/>
            <person name="Azevedo C.M."/>
            <person name="Gomes R."/>
            <person name="Vicente V.A."/>
        </authorList>
    </citation>
    <scope>NUCLEOTIDE SEQUENCE [LARGE SCALE GENOMIC DNA]</scope>
    <source>
        <strain evidence="2 3">CBS 269.37</strain>
    </source>
</reference>
<comment type="caution">
    <text evidence="2">The sequence shown here is derived from an EMBL/GenBank/DDBJ whole genome shotgun (WGS) entry which is preliminary data.</text>
</comment>
<dbReference type="GeneID" id="34602598"/>
<protein>
    <submittedName>
        <fullName evidence="2">Uncharacterized protein</fullName>
    </submittedName>
</protein>
<sequence>MSGSDLQRKSPASVETQRQTPPIREIGEVLDPFCKLPVDVSADGRRLLHFYVTTVSSAIYGTNRNPDFSPVRDISFVAALTSPYTLQWMVISAEALLTRYRGGPEPLSLFRRKAIAYLSLKKYLENFTKEKVNDGFVNGLIMAIIAESRMAGPEASNVHLRAYEAVLKTGGGLRKVIAASSRPFDQMSNFMPYLICPPLPAAMVFSEEFEGQAMGLLQTIVKGENLVDPVDLIFKASHVIARPQVLFFSLQGSLPKQIRRLLVYSVIAPYLRLDNWEQRQYAQKSAHFISLFLLVSTFWGQRLDEKSQMAFISGLYRVFMNSATPTKTGLRLLTIDGFFWVVVKACFDVQTNTSDRQVALKNYINFLADAISAMKLFRVSCDAVRKKMTDYLYQCLTEENGSPG</sequence>
<dbReference type="OrthoDB" id="4135055at2759"/>
<dbReference type="AlphaFoldDB" id="A0A177F1X0"/>
<keyword evidence="3" id="KW-1185">Reference proteome</keyword>
<feature type="region of interest" description="Disordered" evidence="1">
    <location>
        <begin position="1"/>
        <end position="21"/>
    </location>
</feature>
<accession>A0A177F1X0</accession>
<dbReference type="RefSeq" id="XP_022510276.1">
    <property type="nucleotide sequence ID" value="XM_022657399.1"/>
</dbReference>
<dbReference type="EMBL" id="LVKK01000057">
    <property type="protein sequence ID" value="OAG38324.1"/>
    <property type="molecule type" value="Genomic_DNA"/>
</dbReference>
<name>A0A177F1X0_9EURO</name>
<dbReference type="Proteomes" id="UP000077002">
    <property type="component" value="Unassembled WGS sequence"/>
</dbReference>
<proteinExistence type="predicted"/>
<evidence type="ECO:0000313" key="2">
    <source>
        <dbReference type="EMBL" id="OAG38324.1"/>
    </source>
</evidence>
<evidence type="ECO:0000256" key="1">
    <source>
        <dbReference type="SAM" id="MobiDB-lite"/>
    </source>
</evidence>
<gene>
    <name evidence="2" type="ORF">AYO21_07444</name>
</gene>
<evidence type="ECO:0000313" key="3">
    <source>
        <dbReference type="Proteomes" id="UP000077002"/>
    </source>
</evidence>